<name>A0A9P9JBQ9_9HYPO</name>
<proteinExistence type="predicted"/>
<accession>A0A9P9JBQ9</accession>
<reference evidence="1" key="1">
    <citation type="journal article" date="2021" name="Nat. Commun.">
        <title>Genetic determinants of endophytism in the Arabidopsis root mycobiome.</title>
        <authorList>
            <person name="Mesny F."/>
            <person name="Miyauchi S."/>
            <person name="Thiergart T."/>
            <person name="Pickel B."/>
            <person name="Atanasova L."/>
            <person name="Karlsson M."/>
            <person name="Huettel B."/>
            <person name="Barry K.W."/>
            <person name="Haridas S."/>
            <person name="Chen C."/>
            <person name="Bauer D."/>
            <person name="Andreopoulos W."/>
            <person name="Pangilinan J."/>
            <person name="LaButti K."/>
            <person name="Riley R."/>
            <person name="Lipzen A."/>
            <person name="Clum A."/>
            <person name="Drula E."/>
            <person name="Henrissat B."/>
            <person name="Kohler A."/>
            <person name="Grigoriev I.V."/>
            <person name="Martin F.M."/>
            <person name="Hacquard S."/>
        </authorList>
    </citation>
    <scope>NUCLEOTIDE SEQUENCE</scope>
    <source>
        <strain evidence="1">MPI-CAGE-AT-0147</strain>
    </source>
</reference>
<evidence type="ECO:0000313" key="2">
    <source>
        <dbReference type="Proteomes" id="UP000738349"/>
    </source>
</evidence>
<dbReference type="AlphaFoldDB" id="A0A9P9JBQ9"/>
<dbReference type="EMBL" id="JAGMUV010000004">
    <property type="protein sequence ID" value="KAH7160704.1"/>
    <property type="molecule type" value="Genomic_DNA"/>
</dbReference>
<organism evidence="1 2">
    <name type="scientific">Dactylonectria macrodidyma</name>
    <dbReference type="NCBI Taxonomy" id="307937"/>
    <lineage>
        <taxon>Eukaryota</taxon>
        <taxon>Fungi</taxon>
        <taxon>Dikarya</taxon>
        <taxon>Ascomycota</taxon>
        <taxon>Pezizomycotina</taxon>
        <taxon>Sordariomycetes</taxon>
        <taxon>Hypocreomycetidae</taxon>
        <taxon>Hypocreales</taxon>
        <taxon>Nectriaceae</taxon>
        <taxon>Dactylonectria</taxon>
    </lineage>
</organism>
<sequence>MTTAIYLQLTLSPSSSSFSLFSSFSSSNASANQDRDITLQPALNLPYLFTSSQLHHHYGASRQLPRLDLPQVPHCHLRHQQGLLVLRRYNKPAHSPPAEPRLPSALLGDCVRPPLASIRRLSHARRLRTAYQTQSAQKGIAPSFRSFALPTTSSTRKSIYLLARRGIAR</sequence>
<protein>
    <submittedName>
        <fullName evidence="1">Uncharacterized protein</fullName>
    </submittedName>
</protein>
<keyword evidence="2" id="KW-1185">Reference proteome</keyword>
<dbReference type="Proteomes" id="UP000738349">
    <property type="component" value="Unassembled WGS sequence"/>
</dbReference>
<comment type="caution">
    <text evidence="1">The sequence shown here is derived from an EMBL/GenBank/DDBJ whole genome shotgun (WGS) entry which is preliminary data.</text>
</comment>
<gene>
    <name evidence="1" type="ORF">EDB81DRAFT_323848</name>
</gene>
<evidence type="ECO:0000313" key="1">
    <source>
        <dbReference type="EMBL" id="KAH7160704.1"/>
    </source>
</evidence>